<name>A0A645EIU5_9ZZZZ</name>
<keyword evidence="1" id="KW-0805">Transcription regulation</keyword>
<organism evidence="4">
    <name type="scientific">bioreactor metagenome</name>
    <dbReference type="NCBI Taxonomy" id="1076179"/>
    <lineage>
        <taxon>unclassified sequences</taxon>
        <taxon>metagenomes</taxon>
        <taxon>ecological metagenomes</taxon>
    </lineage>
</organism>
<dbReference type="Pfam" id="PF16859">
    <property type="entry name" value="TetR_C_11"/>
    <property type="match status" value="1"/>
</dbReference>
<protein>
    <recommendedName>
        <fullName evidence="3">Tetracyclin repressor-like C-terminal domain-containing protein</fullName>
    </recommendedName>
</protein>
<gene>
    <name evidence="4" type="ORF">SDC9_147698</name>
</gene>
<evidence type="ECO:0000256" key="1">
    <source>
        <dbReference type="ARBA" id="ARBA00023015"/>
    </source>
</evidence>
<evidence type="ECO:0000313" key="4">
    <source>
        <dbReference type="EMBL" id="MPN00503.1"/>
    </source>
</evidence>
<dbReference type="AlphaFoldDB" id="A0A645EIU5"/>
<dbReference type="SUPFAM" id="SSF48498">
    <property type="entry name" value="Tetracyclin repressor-like, C-terminal domain"/>
    <property type="match status" value="1"/>
</dbReference>
<reference evidence="4" key="1">
    <citation type="submission" date="2019-08" db="EMBL/GenBank/DDBJ databases">
        <authorList>
            <person name="Kucharzyk K."/>
            <person name="Murdoch R.W."/>
            <person name="Higgins S."/>
            <person name="Loffler F."/>
        </authorList>
    </citation>
    <scope>NUCLEOTIDE SEQUENCE</scope>
</reference>
<evidence type="ECO:0000259" key="3">
    <source>
        <dbReference type="Pfam" id="PF16859"/>
    </source>
</evidence>
<proteinExistence type="predicted"/>
<feature type="domain" description="Tetracyclin repressor-like C-terminal" evidence="3">
    <location>
        <begin position="11"/>
        <end position="117"/>
    </location>
</feature>
<sequence>MQFSIETEGPGSAIEKLRAQVAMAGQVLSDPVTGGPLRALAAGALADEDTRRRFQEHWLTPRRDAARLLVIQGIAEGSILERDPDFVVDVLFAPIYHRVYFTGGPVDEGLFDELIRLIAAPSQ</sequence>
<accession>A0A645EIU5</accession>
<dbReference type="Gene3D" id="1.10.357.10">
    <property type="entry name" value="Tetracycline Repressor, domain 2"/>
    <property type="match status" value="1"/>
</dbReference>
<dbReference type="InterPro" id="IPR011075">
    <property type="entry name" value="TetR_C"/>
</dbReference>
<comment type="caution">
    <text evidence="4">The sequence shown here is derived from an EMBL/GenBank/DDBJ whole genome shotgun (WGS) entry which is preliminary data.</text>
</comment>
<dbReference type="InterPro" id="IPR036271">
    <property type="entry name" value="Tet_transcr_reg_TetR-rel_C_sf"/>
</dbReference>
<evidence type="ECO:0000256" key="2">
    <source>
        <dbReference type="ARBA" id="ARBA00023163"/>
    </source>
</evidence>
<dbReference type="EMBL" id="VSSQ01046542">
    <property type="protein sequence ID" value="MPN00503.1"/>
    <property type="molecule type" value="Genomic_DNA"/>
</dbReference>
<keyword evidence="2" id="KW-0804">Transcription</keyword>